<protein>
    <submittedName>
        <fullName evidence="3">CRTISO protein</fullName>
    </submittedName>
</protein>
<dbReference type="Proteomes" id="UP000649617">
    <property type="component" value="Unassembled WGS sequence"/>
</dbReference>
<sequence length="450" mass="51007">MGDLHGEEPGEDVSDLPEATSENSDDAPKSPEAGSTKGDLKRSLLRKVAQLTRVVAHLNSKSDEQELEYARFQEETEEKIRRLYEDAAQNMEAEIVKLQELASKTCLQENSARLESLFGQQRAEFATEVRTLKATARGNEACVVAKADSDLGVSIQQVKDISHRVRQSVDAYRATLQRRAAEMEQRNEALRQDRAAELKCVEGDFQQRLEELAGSLRREADHVRQSTEQQLLHMKRMHEAETSSWQMQVLQKRHERIQRLEQEFGEERRMREQSATNLDYELTQQRKDLMDFKASYRLVDQQVEAMRGTLEEMRRRVRTAQSDADTAREEASQAEADTQSLAKEIALLEVRRRAAGAPAGVIAPPSSSPAPRPPLRPANGLTDELRESIASAKQLEAEVAQTDAQMGDLEDELAEKDKTVEILEVETEEERLRTHRLQARILQLEAALKT</sequence>
<feature type="region of interest" description="Disordered" evidence="2">
    <location>
        <begin position="1"/>
        <end position="41"/>
    </location>
</feature>
<dbReference type="AlphaFoldDB" id="A0A812UYP9"/>
<name>A0A812UYP9_SYMPI</name>
<evidence type="ECO:0000313" key="3">
    <source>
        <dbReference type="EMBL" id="CAE7591608.1"/>
    </source>
</evidence>
<feature type="coiled-coil region" evidence="1">
    <location>
        <begin position="55"/>
        <end position="104"/>
    </location>
</feature>
<proteinExistence type="predicted"/>
<keyword evidence="4" id="KW-1185">Reference proteome</keyword>
<feature type="region of interest" description="Disordered" evidence="2">
    <location>
        <begin position="317"/>
        <end position="338"/>
    </location>
</feature>
<comment type="caution">
    <text evidence="3">The sequence shown here is derived from an EMBL/GenBank/DDBJ whole genome shotgun (WGS) entry which is preliminary data.</text>
</comment>
<evidence type="ECO:0000256" key="2">
    <source>
        <dbReference type="SAM" id="MobiDB-lite"/>
    </source>
</evidence>
<organism evidence="3 4">
    <name type="scientific">Symbiodinium pilosum</name>
    <name type="common">Dinoflagellate</name>
    <dbReference type="NCBI Taxonomy" id="2952"/>
    <lineage>
        <taxon>Eukaryota</taxon>
        <taxon>Sar</taxon>
        <taxon>Alveolata</taxon>
        <taxon>Dinophyceae</taxon>
        <taxon>Suessiales</taxon>
        <taxon>Symbiodiniaceae</taxon>
        <taxon>Symbiodinium</taxon>
    </lineage>
</organism>
<feature type="coiled-coil region" evidence="1">
    <location>
        <begin position="378"/>
        <end position="445"/>
    </location>
</feature>
<dbReference type="EMBL" id="CAJNIZ010039557">
    <property type="protein sequence ID" value="CAE7591608.1"/>
    <property type="molecule type" value="Genomic_DNA"/>
</dbReference>
<evidence type="ECO:0000313" key="4">
    <source>
        <dbReference type="Proteomes" id="UP000649617"/>
    </source>
</evidence>
<accession>A0A812UYP9</accession>
<evidence type="ECO:0000256" key="1">
    <source>
        <dbReference type="SAM" id="Coils"/>
    </source>
</evidence>
<keyword evidence="1" id="KW-0175">Coiled coil</keyword>
<reference evidence="3" key="1">
    <citation type="submission" date="2021-02" db="EMBL/GenBank/DDBJ databases">
        <authorList>
            <person name="Dougan E. K."/>
            <person name="Rhodes N."/>
            <person name="Thang M."/>
            <person name="Chan C."/>
        </authorList>
    </citation>
    <scope>NUCLEOTIDE SEQUENCE</scope>
</reference>
<gene>
    <name evidence="3" type="primary">CRTISO</name>
    <name evidence="3" type="ORF">SPIL2461_LOCUS15764</name>
</gene>